<dbReference type="SUPFAM" id="SSF52540">
    <property type="entry name" value="P-loop containing nucleoside triphosphate hydrolases"/>
    <property type="match status" value="1"/>
</dbReference>
<dbReference type="RefSeq" id="WP_377087589.1">
    <property type="nucleotide sequence ID" value="NZ_JBHSJL010000014.1"/>
</dbReference>
<dbReference type="InterPro" id="IPR027417">
    <property type="entry name" value="P-loop_NTPase"/>
</dbReference>
<proteinExistence type="predicted"/>
<accession>A0ABW4ZC83</accession>
<keyword evidence="2" id="KW-1185">Reference proteome</keyword>
<evidence type="ECO:0008006" key="3">
    <source>
        <dbReference type="Google" id="ProtNLM"/>
    </source>
</evidence>
<evidence type="ECO:0000313" key="2">
    <source>
        <dbReference type="Proteomes" id="UP001597389"/>
    </source>
</evidence>
<comment type="caution">
    <text evidence="1">The sequence shown here is derived from an EMBL/GenBank/DDBJ whole genome shotgun (WGS) entry which is preliminary data.</text>
</comment>
<name>A0ABW4ZC83_9BACT</name>
<evidence type="ECO:0000313" key="1">
    <source>
        <dbReference type="EMBL" id="MFD2159596.1"/>
    </source>
</evidence>
<organism evidence="1 2">
    <name type="scientific">Rubritalea tangerina</name>
    <dbReference type="NCBI Taxonomy" id="430798"/>
    <lineage>
        <taxon>Bacteria</taxon>
        <taxon>Pseudomonadati</taxon>
        <taxon>Verrucomicrobiota</taxon>
        <taxon>Verrucomicrobiia</taxon>
        <taxon>Verrucomicrobiales</taxon>
        <taxon>Rubritaleaceae</taxon>
        <taxon>Rubritalea</taxon>
    </lineage>
</organism>
<protein>
    <recommendedName>
        <fullName evidence="3">ATP-binding protein</fullName>
    </recommendedName>
</protein>
<reference evidence="2" key="1">
    <citation type="journal article" date="2019" name="Int. J. Syst. Evol. Microbiol.">
        <title>The Global Catalogue of Microorganisms (GCM) 10K type strain sequencing project: providing services to taxonomists for standard genome sequencing and annotation.</title>
        <authorList>
            <consortium name="The Broad Institute Genomics Platform"/>
            <consortium name="The Broad Institute Genome Sequencing Center for Infectious Disease"/>
            <person name="Wu L."/>
            <person name="Ma J."/>
        </authorList>
    </citation>
    <scope>NUCLEOTIDE SEQUENCE [LARGE SCALE GENOMIC DNA]</scope>
    <source>
        <strain evidence="2">CCUG 57942</strain>
    </source>
</reference>
<gene>
    <name evidence="1" type="ORF">ACFSW8_11845</name>
</gene>
<dbReference type="Proteomes" id="UP001597389">
    <property type="component" value="Unassembled WGS sequence"/>
</dbReference>
<dbReference type="EMBL" id="JBHUJB010000047">
    <property type="protein sequence ID" value="MFD2159596.1"/>
    <property type="molecule type" value="Genomic_DNA"/>
</dbReference>
<sequence>MLKAQNNPFRTSRQRDLLPYDPTLHGDSWQQIFQRWKSLGQHVSISAPHGAGKTTFLDAFETYLNAKGFPTLRITLHTHSPKISRQTFQHIKANLHATIILDGEEQLNPFQKIKFRRISKSAVGSILTNHHTHPHPSLLTLTPSLPLLEHCVSTLAPEHFSTLKPYLPHWFQQHQQNIRHVLLECYDFLSSTD</sequence>